<evidence type="ECO:0000313" key="9">
    <source>
        <dbReference type="EMBL" id="TXG64024.1"/>
    </source>
</evidence>
<comment type="caution">
    <text evidence="9">The sequence shown here is derived from an EMBL/GenBank/DDBJ whole genome shotgun (WGS) entry which is preliminary data.</text>
</comment>
<dbReference type="CDD" id="cd05381">
    <property type="entry name" value="CAP_PR-1"/>
    <property type="match status" value="2"/>
</dbReference>
<comment type="similarity">
    <text evidence="1">Belongs to the CRISP family.</text>
</comment>
<name>A0A5C7I4L6_9ROSI</name>
<dbReference type="SMART" id="SM00198">
    <property type="entry name" value="SCP"/>
    <property type="match status" value="2"/>
</dbReference>
<keyword evidence="2 7" id="KW-0732">Signal</keyword>
<dbReference type="PROSITE" id="PS01009">
    <property type="entry name" value="CRISP_1"/>
    <property type="match status" value="1"/>
</dbReference>
<gene>
    <name evidence="9" type="ORF">EZV62_011018</name>
</gene>
<dbReference type="Gene3D" id="3.40.33.10">
    <property type="entry name" value="CAP"/>
    <property type="match status" value="2"/>
</dbReference>
<evidence type="ECO:0000313" key="10">
    <source>
        <dbReference type="Proteomes" id="UP000323000"/>
    </source>
</evidence>
<keyword evidence="4" id="KW-1015">Disulfide bond</keyword>
<reference evidence="10" key="1">
    <citation type="journal article" date="2019" name="Gigascience">
        <title>De novo genome assembly of the endangered Acer yangbiense, a plant species with extremely small populations endemic to Yunnan Province, China.</title>
        <authorList>
            <person name="Yang J."/>
            <person name="Wariss H.M."/>
            <person name="Tao L."/>
            <person name="Zhang R."/>
            <person name="Yun Q."/>
            <person name="Hollingsworth P."/>
            <person name="Dao Z."/>
            <person name="Luo G."/>
            <person name="Guo H."/>
            <person name="Ma Y."/>
            <person name="Sun W."/>
        </authorList>
    </citation>
    <scope>NUCLEOTIDE SEQUENCE [LARGE SCALE GENOMIC DNA]</scope>
    <source>
        <strain evidence="10">cv. Malutang</strain>
    </source>
</reference>
<keyword evidence="10" id="KW-1185">Reference proteome</keyword>
<feature type="domain" description="SCP" evidence="8">
    <location>
        <begin position="28"/>
        <end position="146"/>
    </location>
</feature>
<dbReference type="InterPro" id="IPR001283">
    <property type="entry name" value="CRISP-related"/>
</dbReference>
<proteinExistence type="inferred from homology"/>
<dbReference type="Pfam" id="PF00188">
    <property type="entry name" value="CAP"/>
    <property type="match status" value="2"/>
</dbReference>
<evidence type="ECO:0000259" key="8">
    <source>
        <dbReference type="SMART" id="SM00198"/>
    </source>
</evidence>
<dbReference type="OrthoDB" id="337038at2759"/>
<protein>
    <recommendedName>
        <fullName evidence="5">Pathogenesis-related protein 1</fullName>
    </recommendedName>
</protein>
<dbReference type="GO" id="GO:0005576">
    <property type="term" value="C:extracellular region"/>
    <property type="evidence" value="ECO:0007669"/>
    <property type="project" value="InterPro"/>
</dbReference>
<evidence type="ECO:0000256" key="1">
    <source>
        <dbReference type="ARBA" id="ARBA00009923"/>
    </source>
</evidence>
<dbReference type="Proteomes" id="UP000323000">
    <property type="component" value="Chromosome 4"/>
</dbReference>
<dbReference type="InterPro" id="IPR035940">
    <property type="entry name" value="CAP_sf"/>
</dbReference>
<dbReference type="EMBL" id="VAHF01000004">
    <property type="protein sequence ID" value="TXG64024.1"/>
    <property type="molecule type" value="Genomic_DNA"/>
</dbReference>
<evidence type="ECO:0000256" key="2">
    <source>
        <dbReference type="ARBA" id="ARBA00022729"/>
    </source>
</evidence>
<dbReference type="PRINTS" id="PR00837">
    <property type="entry name" value="V5TPXLIKE"/>
</dbReference>
<evidence type="ECO:0000256" key="6">
    <source>
        <dbReference type="SAM" id="MobiDB-lite"/>
    </source>
</evidence>
<evidence type="ECO:0000256" key="4">
    <source>
        <dbReference type="ARBA" id="ARBA00023157"/>
    </source>
</evidence>
<dbReference type="PROSITE" id="PS01010">
    <property type="entry name" value="CRISP_2"/>
    <property type="match status" value="1"/>
</dbReference>
<sequence>MKMSQISLAVFCLLIGLALQVLPSHAQNSQQDYINAHNAARSLVGVGAVTWDEQVAAYARNYANQRSGDCRLVHSGGPYGENLAGSTGDLSGTQAVQLWVNEKADYNYNSNSCAPGKVCGHYTQVVWRNSVRIGCAKLNQDNEEVSSDEDSEEEEDTGMGEVDVEALIIQPSNAQNSQQDYLNAHNTARAQVGVANINWDASVATYALNYANSRKVDCNLIHSNGTYGENLAKGSGSFTGTAAVNLWVAEKQHYDYNSNTCVGGQCLHYTQVVWRDSVRVGCARVQCNNGWWFVTCNYDPPGNYVGEKPY</sequence>
<dbReference type="GO" id="GO:0098542">
    <property type="term" value="P:defense response to other organism"/>
    <property type="evidence" value="ECO:0007669"/>
    <property type="project" value="UniProtKB-ARBA"/>
</dbReference>
<evidence type="ECO:0000256" key="5">
    <source>
        <dbReference type="ARBA" id="ARBA00073092"/>
    </source>
</evidence>
<dbReference type="FunFam" id="3.40.33.10:FF:000006">
    <property type="entry name" value="Putative pathogenesis-related protein 1"/>
    <property type="match status" value="1"/>
</dbReference>
<dbReference type="FunFam" id="3.40.33.10:FF:000004">
    <property type="entry name" value="CAP, cysteine-rich secretory protein, antigen 5"/>
    <property type="match status" value="1"/>
</dbReference>
<feature type="region of interest" description="Disordered" evidence="6">
    <location>
        <begin position="140"/>
        <end position="159"/>
    </location>
</feature>
<dbReference type="PANTHER" id="PTHR10334">
    <property type="entry name" value="CYSTEINE-RICH SECRETORY PROTEIN-RELATED"/>
    <property type="match status" value="1"/>
</dbReference>
<evidence type="ECO:0000256" key="7">
    <source>
        <dbReference type="SAM" id="SignalP"/>
    </source>
</evidence>
<dbReference type="AlphaFoldDB" id="A0A5C7I4L6"/>
<dbReference type="InterPro" id="IPR014044">
    <property type="entry name" value="CAP_dom"/>
</dbReference>
<keyword evidence="3" id="KW-0611">Plant defense</keyword>
<feature type="chain" id="PRO_5022890048" description="Pathogenesis-related protein 1" evidence="7">
    <location>
        <begin position="27"/>
        <end position="310"/>
    </location>
</feature>
<organism evidence="9 10">
    <name type="scientific">Acer yangbiense</name>
    <dbReference type="NCBI Taxonomy" id="1000413"/>
    <lineage>
        <taxon>Eukaryota</taxon>
        <taxon>Viridiplantae</taxon>
        <taxon>Streptophyta</taxon>
        <taxon>Embryophyta</taxon>
        <taxon>Tracheophyta</taxon>
        <taxon>Spermatophyta</taxon>
        <taxon>Magnoliopsida</taxon>
        <taxon>eudicotyledons</taxon>
        <taxon>Gunneridae</taxon>
        <taxon>Pentapetalae</taxon>
        <taxon>rosids</taxon>
        <taxon>malvids</taxon>
        <taxon>Sapindales</taxon>
        <taxon>Sapindaceae</taxon>
        <taxon>Hippocastanoideae</taxon>
        <taxon>Acereae</taxon>
        <taxon>Acer</taxon>
    </lineage>
</organism>
<accession>A0A5C7I4L6</accession>
<feature type="domain" description="SCP" evidence="8">
    <location>
        <begin position="176"/>
        <end position="306"/>
    </location>
</feature>
<dbReference type="InterPro" id="IPR018244">
    <property type="entry name" value="Allrgn_V5/Tpx1_CS"/>
</dbReference>
<dbReference type="SUPFAM" id="SSF55797">
    <property type="entry name" value="PR-1-like"/>
    <property type="match status" value="2"/>
</dbReference>
<feature type="signal peptide" evidence="7">
    <location>
        <begin position="1"/>
        <end position="26"/>
    </location>
</feature>
<evidence type="ECO:0000256" key="3">
    <source>
        <dbReference type="ARBA" id="ARBA00022821"/>
    </source>
</evidence>
<feature type="compositionally biased region" description="Acidic residues" evidence="6">
    <location>
        <begin position="141"/>
        <end position="159"/>
    </location>
</feature>